<dbReference type="SUPFAM" id="SSF51735">
    <property type="entry name" value="NAD(P)-binding Rossmann-fold domains"/>
    <property type="match status" value="1"/>
</dbReference>
<protein>
    <submittedName>
        <fullName evidence="1">NAD(P)-binding protein</fullName>
    </submittedName>
</protein>
<dbReference type="InterPro" id="IPR002347">
    <property type="entry name" value="SDR_fam"/>
</dbReference>
<dbReference type="Gene3D" id="3.40.50.720">
    <property type="entry name" value="NAD(P)-binding Rossmann-like Domain"/>
    <property type="match status" value="1"/>
</dbReference>
<evidence type="ECO:0000313" key="2">
    <source>
        <dbReference type="Proteomes" id="UP000249619"/>
    </source>
</evidence>
<gene>
    <name evidence="1" type="ORF">DDE83_005149</name>
</gene>
<dbReference type="GO" id="GO:0016616">
    <property type="term" value="F:oxidoreductase activity, acting on the CH-OH group of donors, NAD or NADP as acceptor"/>
    <property type="evidence" value="ECO:0007669"/>
    <property type="project" value="TreeGrafter"/>
</dbReference>
<name>A0A364N2B4_STELY</name>
<dbReference type="AlphaFoldDB" id="A0A364N2B4"/>
<dbReference type="Proteomes" id="UP000249619">
    <property type="component" value="Unassembled WGS sequence"/>
</dbReference>
<sequence>MPSYLITGASRGIGLGFLDTLSANPSNTVIGLVRNVPATQAKISSWNRSNIHLVPGDLADYESLKSAVDGVSAMTDGRLDYVIANAGVVSDEFDPLSALGKDPKALTANLTSMVNVNLIGNIHLFNLFMPLVLRGDVKKVVTISTGMADTEMVRKYDIFESPLYSISKAAMNMAIAKFSAEYAKQGVLFLGISPGVVDSGTYSEISDEKRKKFMVMSEKFVKYQPEFKGPISVNESVNAVLSMVEKSSVAEGDGGAFYSHLGKGELWI</sequence>
<reference evidence="2" key="1">
    <citation type="submission" date="2018-05" db="EMBL/GenBank/DDBJ databases">
        <title>Draft genome sequence of Stemphylium lycopersici strain CIDEFI 213.</title>
        <authorList>
            <person name="Medina R."/>
            <person name="Franco M.E.E."/>
            <person name="Lucentini C.G."/>
            <person name="Saparrat M.C.N."/>
            <person name="Balatti P.A."/>
        </authorList>
    </citation>
    <scope>NUCLEOTIDE SEQUENCE [LARGE SCALE GENOMIC DNA]</scope>
    <source>
        <strain evidence="2">CIDEFI 213</strain>
    </source>
</reference>
<dbReference type="Pfam" id="PF00106">
    <property type="entry name" value="adh_short"/>
    <property type="match status" value="1"/>
</dbReference>
<dbReference type="PANTHER" id="PTHR45458:SF3">
    <property type="entry name" value="CHAIN DEHYDROGENASE (ATSC), PUTATIVE-RELATED"/>
    <property type="match status" value="1"/>
</dbReference>
<keyword evidence="2" id="KW-1185">Reference proteome</keyword>
<organism evidence="1 2">
    <name type="scientific">Stemphylium lycopersici</name>
    <name type="common">Tomato gray leaf spot disease fungus</name>
    <name type="synonym">Thyrospora lycopersici</name>
    <dbReference type="NCBI Taxonomy" id="183478"/>
    <lineage>
        <taxon>Eukaryota</taxon>
        <taxon>Fungi</taxon>
        <taxon>Dikarya</taxon>
        <taxon>Ascomycota</taxon>
        <taxon>Pezizomycotina</taxon>
        <taxon>Dothideomycetes</taxon>
        <taxon>Pleosporomycetidae</taxon>
        <taxon>Pleosporales</taxon>
        <taxon>Pleosporineae</taxon>
        <taxon>Pleosporaceae</taxon>
        <taxon>Stemphylium</taxon>
    </lineage>
</organism>
<dbReference type="InterPro" id="IPR052184">
    <property type="entry name" value="SDR_enzymes"/>
</dbReference>
<accession>A0A364N2B4</accession>
<dbReference type="PANTHER" id="PTHR45458">
    <property type="entry name" value="SHORT-CHAIN DEHYDROGENASE/REDUCTASE SDR"/>
    <property type="match status" value="1"/>
</dbReference>
<proteinExistence type="predicted"/>
<comment type="caution">
    <text evidence="1">The sequence shown here is derived from an EMBL/GenBank/DDBJ whole genome shotgun (WGS) entry which is preliminary data.</text>
</comment>
<dbReference type="PRINTS" id="PR00081">
    <property type="entry name" value="GDHRDH"/>
</dbReference>
<dbReference type="EMBL" id="QGDH01000068">
    <property type="protein sequence ID" value="RAR10188.1"/>
    <property type="molecule type" value="Genomic_DNA"/>
</dbReference>
<dbReference type="InterPro" id="IPR036291">
    <property type="entry name" value="NAD(P)-bd_dom_sf"/>
</dbReference>
<dbReference type="OrthoDB" id="7289984at2759"/>
<evidence type="ECO:0000313" key="1">
    <source>
        <dbReference type="EMBL" id="RAR10188.1"/>
    </source>
</evidence>